<name>A0A9N7YH97_PLEPL</name>
<comment type="caution">
    <text evidence="2">The sequence shown here is derived from an EMBL/GenBank/DDBJ whole genome shotgun (WGS) entry which is preliminary data.</text>
</comment>
<evidence type="ECO:0000313" key="2">
    <source>
        <dbReference type="EMBL" id="CAB1425491.1"/>
    </source>
</evidence>
<sequence length="274" mass="29944">MKERDINALNSRFISSSPLSPSSLLLCLMSSSGFLPLLSTAVWRADRSSERGRRERLRNGKSKLLAGDWSARVQLHNQQPVNQLDSQSTTLVCHLAEFGGLALSLRGGGAWGQHGVSINGQVDECSCDGGRDVKQTVRLTSSTTNTKQVDVVSSSSGHSPDFHSLVDWIVSAVCVLTLSLISVHQQDGYISRGRPSRYRPQISGDAGAVAFGPAELKMEEVRGRESEQRRRRARWKGTVEEVVQIKMEENEALTQGGVRKRGREAGRGKDGGEM</sequence>
<feature type="compositionally biased region" description="Basic and acidic residues" evidence="1">
    <location>
        <begin position="263"/>
        <end position="274"/>
    </location>
</feature>
<feature type="region of interest" description="Disordered" evidence="1">
    <location>
        <begin position="250"/>
        <end position="274"/>
    </location>
</feature>
<reference evidence="2" key="1">
    <citation type="submission" date="2020-03" db="EMBL/GenBank/DDBJ databases">
        <authorList>
            <person name="Weist P."/>
        </authorList>
    </citation>
    <scope>NUCLEOTIDE SEQUENCE</scope>
</reference>
<dbReference type="AlphaFoldDB" id="A0A9N7YH97"/>
<accession>A0A9N7YH97</accession>
<gene>
    <name evidence="2" type="ORF">PLEPLA_LOCUS13421</name>
</gene>
<protein>
    <submittedName>
        <fullName evidence="2">Uncharacterized protein</fullName>
    </submittedName>
</protein>
<dbReference type="EMBL" id="CADEAL010000809">
    <property type="protein sequence ID" value="CAB1425491.1"/>
    <property type="molecule type" value="Genomic_DNA"/>
</dbReference>
<dbReference type="Proteomes" id="UP001153269">
    <property type="component" value="Unassembled WGS sequence"/>
</dbReference>
<evidence type="ECO:0000256" key="1">
    <source>
        <dbReference type="SAM" id="MobiDB-lite"/>
    </source>
</evidence>
<keyword evidence="3" id="KW-1185">Reference proteome</keyword>
<organism evidence="2 3">
    <name type="scientific">Pleuronectes platessa</name>
    <name type="common">European plaice</name>
    <dbReference type="NCBI Taxonomy" id="8262"/>
    <lineage>
        <taxon>Eukaryota</taxon>
        <taxon>Metazoa</taxon>
        <taxon>Chordata</taxon>
        <taxon>Craniata</taxon>
        <taxon>Vertebrata</taxon>
        <taxon>Euteleostomi</taxon>
        <taxon>Actinopterygii</taxon>
        <taxon>Neopterygii</taxon>
        <taxon>Teleostei</taxon>
        <taxon>Neoteleostei</taxon>
        <taxon>Acanthomorphata</taxon>
        <taxon>Carangaria</taxon>
        <taxon>Pleuronectiformes</taxon>
        <taxon>Pleuronectoidei</taxon>
        <taxon>Pleuronectidae</taxon>
        <taxon>Pleuronectes</taxon>
    </lineage>
</organism>
<evidence type="ECO:0000313" key="3">
    <source>
        <dbReference type="Proteomes" id="UP001153269"/>
    </source>
</evidence>
<proteinExistence type="predicted"/>